<dbReference type="RefSeq" id="WP_200674793.1">
    <property type="nucleotide sequence ID" value="NZ_JAACYA010000002.1"/>
</dbReference>
<accession>A0ABS1GKA5</accession>
<sequence>MVKGTKELDIRFETVKIICPRCKTEQEEVVIVSRSVGIIDVQCKNCKKRVVELRIFNQ</sequence>
<organism evidence="1 2">
    <name type="scientific">Persephonella atlantica</name>
    <dbReference type="NCBI Taxonomy" id="2699429"/>
    <lineage>
        <taxon>Bacteria</taxon>
        <taxon>Pseudomonadati</taxon>
        <taxon>Aquificota</taxon>
        <taxon>Aquificia</taxon>
        <taxon>Aquificales</taxon>
        <taxon>Hydrogenothermaceae</taxon>
        <taxon>Persephonella</taxon>
    </lineage>
</organism>
<evidence type="ECO:0000313" key="1">
    <source>
        <dbReference type="EMBL" id="MBK3333270.1"/>
    </source>
</evidence>
<evidence type="ECO:0000313" key="2">
    <source>
        <dbReference type="Proteomes" id="UP000772812"/>
    </source>
</evidence>
<dbReference type="EMBL" id="JAACYA010000002">
    <property type="protein sequence ID" value="MBK3333270.1"/>
    <property type="molecule type" value="Genomic_DNA"/>
</dbReference>
<protein>
    <submittedName>
        <fullName evidence="1">Uncharacterized protein</fullName>
    </submittedName>
</protein>
<reference evidence="1 2" key="1">
    <citation type="journal article" date="2021" name="Syst. Appl. Microbiol.">
        <title>Persephonella atlantica sp. nov.: How to adapt to physico-chemical gradients in high temperature hydrothermal habitats.</title>
        <authorList>
            <person name="Francois D.X."/>
            <person name="Godfroy A."/>
            <person name="Mathien C."/>
            <person name="Aube J."/>
            <person name="Cathalot C."/>
            <person name="Lesongeur F."/>
            <person name="L'Haridon S."/>
            <person name="Philippon X."/>
            <person name="Roussel E.G."/>
        </authorList>
    </citation>
    <scope>NUCLEOTIDE SEQUENCE [LARGE SCALE GENOMIC DNA]</scope>
    <source>
        <strain evidence="1 2">MO1340</strain>
    </source>
</reference>
<dbReference type="Proteomes" id="UP000772812">
    <property type="component" value="Unassembled WGS sequence"/>
</dbReference>
<comment type="caution">
    <text evidence="1">The sequence shown here is derived from an EMBL/GenBank/DDBJ whole genome shotgun (WGS) entry which is preliminary data.</text>
</comment>
<name>A0ABS1GKA5_9AQUI</name>
<gene>
    <name evidence="1" type="ORF">GWK41_09325</name>
</gene>
<proteinExistence type="predicted"/>
<keyword evidence="2" id="KW-1185">Reference proteome</keyword>